<keyword evidence="3" id="KW-1185">Reference proteome</keyword>
<feature type="compositionally biased region" description="Basic and acidic residues" evidence="1">
    <location>
        <begin position="19"/>
        <end position="31"/>
    </location>
</feature>
<dbReference type="Proteomes" id="UP000078492">
    <property type="component" value="Unassembled WGS sequence"/>
</dbReference>
<organism evidence="2 3">
    <name type="scientific">Trachymyrmex cornetzi</name>
    <dbReference type="NCBI Taxonomy" id="471704"/>
    <lineage>
        <taxon>Eukaryota</taxon>
        <taxon>Metazoa</taxon>
        <taxon>Ecdysozoa</taxon>
        <taxon>Arthropoda</taxon>
        <taxon>Hexapoda</taxon>
        <taxon>Insecta</taxon>
        <taxon>Pterygota</taxon>
        <taxon>Neoptera</taxon>
        <taxon>Endopterygota</taxon>
        <taxon>Hymenoptera</taxon>
        <taxon>Apocrita</taxon>
        <taxon>Aculeata</taxon>
        <taxon>Formicoidea</taxon>
        <taxon>Formicidae</taxon>
        <taxon>Myrmicinae</taxon>
        <taxon>Trachymyrmex</taxon>
    </lineage>
</organism>
<protein>
    <submittedName>
        <fullName evidence="2">Uncharacterized protein</fullName>
    </submittedName>
</protein>
<feature type="region of interest" description="Disordered" evidence="1">
    <location>
        <begin position="1"/>
        <end position="101"/>
    </location>
</feature>
<gene>
    <name evidence="2" type="ORF">ALC57_07162</name>
</gene>
<name>A0A195E521_9HYME</name>
<evidence type="ECO:0000313" key="3">
    <source>
        <dbReference type="Proteomes" id="UP000078492"/>
    </source>
</evidence>
<accession>A0A195E521</accession>
<evidence type="ECO:0000313" key="2">
    <source>
        <dbReference type="EMBL" id="KYN20258.1"/>
    </source>
</evidence>
<evidence type="ECO:0000256" key="1">
    <source>
        <dbReference type="SAM" id="MobiDB-lite"/>
    </source>
</evidence>
<feature type="compositionally biased region" description="Basic residues" evidence="1">
    <location>
        <begin position="32"/>
        <end position="41"/>
    </location>
</feature>
<proteinExistence type="predicted"/>
<feature type="compositionally biased region" description="Low complexity" evidence="1">
    <location>
        <begin position="66"/>
        <end position="75"/>
    </location>
</feature>
<sequence>MPSGGGRCKQEPLVPRKVHSAETKGRQEERKHANRAARRSGSRCVGGEAAMTEKGAMCSEREGESASRVSGSVGRVTERRRVPLAPALTRLPDTVTSPMHE</sequence>
<dbReference type="EMBL" id="KQ979608">
    <property type="protein sequence ID" value="KYN20258.1"/>
    <property type="molecule type" value="Genomic_DNA"/>
</dbReference>
<reference evidence="2 3" key="1">
    <citation type="submission" date="2015-09" db="EMBL/GenBank/DDBJ databases">
        <title>Trachymyrmex cornetzi WGS genome.</title>
        <authorList>
            <person name="Nygaard S."/>
            <person name="Hu H."/>
            <person name="Boomsma J."/>
            <person name="Zhang G."/>
        </authorList>
    </citation>
    <scope>NUCLEOTIDE SEQUENCE [LARGE SCALE GENOMIC DNA]</scope>
    <source>
        <strain evidence="2">Tcor2-1</strain>
        <tissue evidence="2">Whole body</tissue>
    </source>
</reference>
<dbReference type="AlphaFoldDB" id="A0A195E521"/>